<dbReference type="SMART" id="SM01257">
    <property type="entry name" value="KRAP_IP3R_bind"/>
    <property type="match status" value="1"/>
</dbReference>
<protein>
    <submittedName>
        <fullName evidence="5">ITPR interacting domain containing 1</fullName>
    </submittedName>
</protein>
<dbReference type="PANTHER" id="PTHR17469">
    <property type="entry name" value="SPERM SPECIFIC ANTIGEN 2-RELATED"/>
    <property type="match status" value="1"/>
</dbReference>
<reference evidence="5" key="3">
    <citation type="submission" date="2025-09" db="UniProtKB">
        <authorList>
            <consortium name="Ensembl"/>
        </authorList>
    </citation>
    <scope>IDENTIFICATION</scope>
</reference>
<feature type="domain" description="ITPR-interacting" evidence="4">
    <location>
        <begin position="86"/>
        <end position="238"/>
    </location>
</feature>
<feature type="coiled-coil region" evidence="2">
    <location>
        <begin position="793"/>
        <end position="821"/>
    </location>
</feature>
<feature type="compositionally biased region" description="Basic and acidic residues" evidence="3">
    <location>
        <begin position="331"/>
        <end position="340"/>
    </location>
</feature>
<keyword evidence="1 2" id="KW-0175">Coiled coil</keyword>
<feature type="region of interest" description="Disordered" evidence="3">
    <location>
        <begin position="380"/>
        <end position="439"/>
    </location>
</feature>
<feature type="region of interest" description="Disordered" evidence="3">
    <location>
        <begin position="901"/>
        <end position="939"/>
    </location>
</feature>
<reference evidence="5" key="2">
    <citation type="submission" date="2025-08" db="UniProtKB">
        <authorList>
            <consortium name="Ensembl"/>
        </authorList>
    </citation>
    <scope>IDENTIFICATION</scope>
</reference>
<accession>A0A8B9WLJ9</accession>
<evidence type="ECO:0000256" key="1">
    <source>
        <dbReference type="ARBA" id="ARBA00023054"/>
    </source>
</evidence>
<feature type="region of interest" description="Disordered" evidence="3">
    <location>
        <begin position="1"/>
        <end position="49"/>
    </location>
</feature>
<dbReference type="Ensembl" id="ENSBGRT00000008325.1">
    <property type="protein sequence ID" value="ENSBGRP00000007256.1"/>
    <property type="gene ID" value="ENSBGRG00000004516.1"/>
</dbReference>
<keyword evidence="6" id="KW-1185">Reference proteome</keyword>
<proteinExistence type="predicted"/>
<evidence type="ECO:0000259" key="4">
    <source>
        <dbReference type="SMART" id="SM01257"/>
    </source>
</evidence>
<dbReference type="Pfam" id="PF14723">
    <property type="entry name" value="SSFA2_C"/>
    <property type="match status" value="1"/>
</dbReference>
<feature type="region of interest" description="Disordered" evidence="3">
    <location>
        <begin position="203"/>
        <end position="225"/>
    </location>
</feature>
<feature type="region of interest" description="Disordered" evidence="3">
    <location>
        <begin position="503"/>
        <end position="535"/>
    </location>
</feature>
<evidence type="ECO:0000313" key="6">
    <source>
        <dbReference type="Proteomes" id="UP000694520"/>
    </source>
</evidence>
<feature type="compositionally biased region" description="Basic and acidic residues" evidence="3">
    <location>
        <begin position="514"/>
        <end position="527"/>
    </location>
</feature>
<feature type="region of interest" description="Disordered" evidence="3">
    <location>
        <begin position="289"/>
        <end position="341"/>
    </location>
</feature>
<dbReference type="Proteomes" id="UP000694520">
    <property type="component" value="Chromosome 4"/>
</dbReference>
<dbReference type="AlphaFoldDB" id="A0A8B9WLJ9"/>
<dbReference type="InterPro" id="IPR043444">
    <property type="entry name" value="TESPA1-like"/>
</dbReference>
<dbReference type="GO" id="GO:0005102">
    <property type="term" value="F:signaling receptor binding"/>
    <property type="evidence" value="ECO:0007669"/>
    <property type="project" value="InterPro"/>
</dbReference>
<dbReference type="InterPro" id="IPR029325">
    <property type="entry name" value="ITPR-bd"/>
</dbReference>
<name>A0A8B9WLJ9_BOSMU</name>
<reference evidence="5" key="1">
    <citation type="submission" date="2019-05" db="EMBL/GenBank/DDBJ databases">
        <authorList>
            <person name="Zhang S."/>
            <person name="Liu J."/>
        </authorList>
    </citation>
    <scope>NUCLEOTIDE SEQUENCE [LARGE SCALE GENOMIC DNA]</scope>
</reference>
<organism evidence="5 6">
    <name type="scientific">Bos mutus grunniens</name>
    <name type="common">Wild yak</name>
    <name type="synonym">Bos grunniens</name>
    <dbReference type="NCBI Taxonomy" id="30521"/>
    <lineage>
        <taxon>Eukaryota</taxon>
        <taxon>Metazoa</taxon>
        <taxon>Chordata</taxon>
        <taxon>Craniata</taxon>
        <taxon>Vertebrata</taxon>
        <taxon>Euteleostomi</taxon>
        <taxon>Mammalia</taxon>
        <taxon>Eutheria</taxon>
        <taxon>Laurasiatheria</taxon>
        <taxon>Artiodactyla</taxon>
        <taxon>Ruminantia</taxon>
        <taxon>Pecora</taxon>
        <taxon>Bovidae</taxon>
        <taxon>Bovinae</taxon>
        <taxon>Bos</taxon>
    </lineage>
</organism>
<sequence length="939" mass="103630">MNYSLMMEEKSQRGQEKSRRDILKSTKRAWAPLDEQLPPGSEEEGHSLTNPLLEDSKQEIIQQWLDSGFFGISPNCRSLHQFSETPTLSRGTSFNSCHSAASIPQSIPEWLEFWEKDPVEILLDLGFGADEPDICTRIPARFLGCGSAARGINIRVFLEAQKQRMDTENPNLYSRFRQLEILDHVASTFSSLLNDVNILQNKAEEEDEGKSVQRTSVSQAKEHRRRIGELFRKGSKQTIRKDYNLGASESLKTTDKFSITSTDTREHGAQVSAVTKKYVQSHWSPSAEHWSPQACDSLTPHHPPQALLSKQGPQSSMLTKQAPPSCVAEGSVKDRTRKENSIQTNKFKSLSRLSGKAPDSFEMEEVSLFLSAGAMVNRANSCQSDSSGFLEEPLEPPPLQVEGPLRNGYETPRAQSHSLESCQQESDESDSKSIVSTSFSSQDWSVLEEKASASMVEKESQSEGMGSTPELWTQDLALDKSIPGVELPRRGGHWGSICAQQPCESVRSPGTDPAPDKSPHDDSEAPRGTEGSKLCPSINNALLMQNSILQHVPKPREATSNTRDLVQTSGMSILHLDKVMGDLPPDTNLHAASSMSVTSQLSSKLASPAQNAVVLGTDSKGVILECTVCDPITAAEPGLGSEARQFNDVSVQTDTWEAPPWHCCSAPGKKAPPLTKSVSLDTGFPRNYPGATCQAVPTHCCICCHHHRHCTAERQSPNSVSPTCWHCLCLHNHLEAQLMKPLKVLQDTTVRELYSCTVHEMETMKTVCQSFREHLEEIEQHLRGQQALLSRDMTEEEREEAEQLQTLRQALRQEVEELEFQLGDRAQQIREGMLLQLELLTGEPPENNTNLHQYNWTGEKSGRTPGAKIHSAMHPRAALPPGDGQQPPCSGTHLTAFTLPILGSSTGMSPPSWAELDPGPPSNCQSRFDDLPTKCKSTC</sequence>
<dbReference type="InterPro" id="IPR029326">
    <property type="entry name" value="SSFA2_C"/>
</dbReference>
<dbReference type="PANTHER" id="PTHR17469:SF14">
    <property type="entry name" value="PROTEIN ITPRID1"/>
    <property type="match status" value="1"/>
</dbReference>
<evidence type="ECO:0000256" key="3">
    <source>
        <dbReference type="SAM" id="MobiDB-lite"/>
    </source>
</evidence>
<feature type="compositionally biased region" description="Basic and acidic residues" evidence="3">
    <location>
        <begin position="7"/>
        <end position="24"/>
    </location>
</feature>
<dbReference type="GeneTree" id="ENSGT00940000161762"/>
<dbReference type="Pfam" id="PF14722">
    <property type="entry name" value="KRAP_IP3R_bind"/>
    <property type="match status" value="1"/>
</dbReference>
<gene>
    <name evidence="5" type="primary">ITPRID1</name>
</gene>
<evidence type="ECO:0000256" key="2">
    <source>
        <dbReference type="SAM" id="Coils"/>
    </source>
</evidence>
<evidence type="ECO:0000313" key="5">
    <source>
        <dbReference type="Ensembl" id="ENSBGRP00000007256.1"/>
    </source>
</evidence>